<organism evidence="1">
    <name type="scientific">uncultured Caudovirales phage</name>
    <dbReference type="NCBI Taxonomy" id="2100421"/>
    <lineage>
        <taxon>Viruses</taxon>
        <taxon>Duplodnaviria</taxon>
        <taxon>Heunggongvirae</taxon>
        <taxon>Uroviricota</taxon>
        <taxon>Caudoviricetes</taxon>
        <taxon>Peduoviridae</taxon>
        <taxon>Maltschvirus</taxon>
        <taxon>Maltschvirus maltsch</taxon>
    </lineage>
</organism>
<accession>A0A6J5MTT6</accession>
<protein>
    <submittedName>
        <fullName evidence="1">Uncharacterized protein</fullName>
    </submittedName>
</protein>
<dbReference type="EMBL" id="LR796545">
    <property type="protein sequence ID" value="CAB4150294.1"/>
    <property type="molecule type" value="Genomic_DNA"/>
</dbReference>
<proteinExistence type="predicted"/>
<dbReference type="EMBL" id="LR797279">
    <property type="protein sequence ID" value="CAB4199282.1"/>
    <property type="molecule type" value="Genomic_DNA"/>
</dbReference>
<reference evidence="1" key="1">
    <citation type="submission" date="2020-04" db="EMBL/GenBank/DDBJ databases">
        <authorList>
            <person name="Chiriac C."/>
            <person name="Salcher M."/>
            <person name="Ghai R."/>
            <person name="Kavagutti S V."/>
        </authorList>
    </citation>
    <scope>NUCLEOTIDE SEQUENCE</scope>
</reference>
<gene>
    <name evidence="2" type="ORF">UFOVP1332_34</name>
    <name evidence="1" type="ORF">UFOVP565_9</name>
</gene>
<sequence length="156" mass="16994">MALNKKRSLYANDTDGRALDALSKAALIDIVVEFMRCDTDNADIALTADEVSQNNRIKAILAARGDRPLQSAAQIATKANKAADKQRASDNRAAFMKAKWADRAAYAEKIAQQDALLAAHNARLRAEWDAIRAERDARKGADAALMEALNSLGNKR</sequence>
<name>A0A6J5MTT6_9CAUD</name>
<evidence type="ECO:0000313" key="2">
    <source>
        <dbReference type="EMBL" id="CAB4199282.1"/>
    </source>
</evidence>
<evidence type="ECO:0000313" key="1">
    <source>
        <dbReference type="EMBL" id="CAB4150294.1"/>
    </source>
</evidence>